<dbReference type="AlphaFoldDB" id="A0A6I6MIL6"/>
<protein>
    <submittedName>
        <fullName evidence="2">Pectate lyase</fullName>
    </submittedName>
</protein>
<dbReference type="Gene3D" id="1.50.10.20">
    <property type="match status" value="1"/>
</dbReference>
<dbReference type="Proteomes" id="UP000431269">
    <property type="component" value="Chromosome"/>
</dbReference>
<name>A0A6I6MIL6_9CAUL</name>
<evidence type="ECO:0000313" key="3">
    <source>
        <dbReference type="Proteomes" id="UP000431269"/>
    </source>
</evidence>
<dbReference type="KEGG" id="tsv:DSM104635_00393"/>
<feature type="signal peptide" evidence="1">
    <location>
        <begin position="1"/>
        <end position="21"/>
    </location>
</feature>
<keyword evidence="1" id="KW-0732">Signal</keyword>
<feature type="chain" id="PRO_5026219625" evidence="1">
    <location>
        <begin position="22"/>
        <end position="360"/>
    </location>
</feature>
<dbReference type="EMBL" id="CP047045">
    <property type="protein sequence ID" value="QGZ93581.1"/>
    <property type="molecule type" value="Genomic_DNA"/>
</dbReference>
<dbReference type="Pfam" id="PF09492">
    <property type="entry name" value="Pec_lyase"/>
    <property type="match status" value="1"/>
</dbReference>
<keyword evidence="2" id="KW-0456">Lyase</keyword>
<keyword evidence="3" id="KW-1185">Reference proteome</keyword>
<gene>
    <name evidence="2" type="ORF">DSM104635_00393</name>
</gene>
<proteinExistence type="predicted"/>
<dbReference type="InterPro" id="IPR012669">
    <property type="entry name" value="Pectate_lyase"/>
</dbReference>
<sequence length="360" mass="39259">MRVAPLTLGGLVCSMALGAVAFVSPGCASAQEAARWSEAIVEQDDAVFASAQMRAVADNVVLHQSAAGGWPKNTNLADPPAGPASPNVANTIDNNGTTLPMEFLARVISAGSAQYRPSFERGLDYLLAAQYANGGWPQFYPLRGGYYDHVTFNDNAMIHVMTLLRDISGGEAPYGFVDADRRRRAGEAVERGLALILRTQIRQGDALTAWCAQYDGSLHPAWARAYEPPSLSGAESVGIVRFLMAIDHPSPEVIAAVEGAATWLSVSAIEGARVETFTDAEGQRDRRVVDDANAPPIWARFYELETNRPLFLGRDSAFHYTFAEIERERRAGYNYYGDWARTVLDRFPAWRARVGATQGR</sequence>
<evidence type="ECO:0000313" key="2">
    <source>
        <dbReference type="EMBL" id="QGZ93581.1"/>
    </source>
</evidence>
<dbReference type="SUPFAM" id="SSF81853">
    <property type="entry name" value="Family 10 polysaccharide lyase"/>
    <property type="match status" value="1"/>
</dbReference>
<evidence type="ECO:0000256" key="1">
    <source>
        <dbReference type="SAM" id="SignalP"/>
    </source>
</evidence>
<reference evidence="3" key="1">
    <citation type="submission" date="2019-12" db="EMBL/GenBank/DDBJ databases">
        <title>Complete genome of Terracaulis silvestris 0127_4.</title>
        <authorList>
            <person name="Vieira S."/>
            <person name="Riedel T."/>
            <person name="Sproer C."/>
            <person name="Pascual J."/>
            <person name="Boedeker C."/>
            <person name="Overmann J."/>
        </authorList>
    </citation>
    <scope>NUCLEOTIDE SEQUENCE [LARGE SCALE GENOMIC DNA]</scope>
    <source>
        <strain evidence="3">0127_4</strain>
    </source>
</reference>
<organism evidence="2 3">
    <name type="scientific">Terricaulis silvestris</name>
    <dbReference type="NCBI Taxonomy" id="2686094"/>
    <lineage>
        <taxon>Bacteria</taxon>
        <taxon>Pseudomonadati</taxon>
        <taxon>Pseudomonadota</taxon>
        <taxon>Alphaproteobacteria</taxon>
        <taxon>Caulobacterales</taxon>
        <taxon>Caulobacteraceae</taxon>
        <taxon>Terricaulis</taxon>
    </lineage>
</organism>
<dbReference type="GO" id="GO:0016829">
    <property type="term" value="F:lyase activity"/>
    <property type="evidence" value="ECO:0007669"/>
    <property type="project" value="UniProtKB-KW"/>
</dbReference>
<dbReference type="NCBIfam" id="TIGR02474">
    <property type="entry name" value="pec_lyase"/>
    <property type="match status" value="1"/>
</dbReference>
<accession>A0A6I6MIL6</accession>